<evidence type="ECO:0000256" key="5">
    <source>
        <dbReference type="ARBA" id="ARBA00022729"/>
    </source>
</evidence>
<keyword evidence="4 17" id="KW-0812">Transmembrane</keyword>
<keyword evidence="7" id="KW-0770">Synapse</keyword>
<dbReference type="FunFam" id="2.70.170.10:FF:000016">
    <property type="entry name" value="Nicotinic acetylcholine receptor subunit"/>
    <property type="match status" value="1"/>
</dbReference>
<keyword evidence="11" id="KW-0675">Receptor</keyword>
<evidence type="ECO:0000256" key="1">
    <source>
        <dbReference type="ARBA" id="ARBA00009237"/>
    </source>
</evidence>
<dbReference type="Gene3D" id="1.20.58.390">
    <property type="entry name" value="Neurotransmitter-gated ion-channel transmembrane domain"/>
    <property type="match status" value="1"/>
</dbReference>
<evidence type="ECO:0000256" key="14">
    <source>
        <dbReference type="ARBA" id="ARBA00023286"/>
    </source>
</evidence>
<dbReference type="SUPFAM" id="SSF90112">
    <property type="entry name" value="Neurotransmitter-gated ion-channel transmembrane pore"/>
    <property type="match status" value="1"/>
</dbReference>
<keyword evidence="3" id="KW-1003">Cell membrane</keyword>
<organism evidence="20 21">
    <name type="scientific">Mesorhabditis spiculigera</name>
    <dbReference type="NCBI Taxonomy" id="96644"/>
    <lineage>
        <taxon>Eukaryota</taxon>
        <taxon>Metazoa</taxon>
        <taxon>Ecdysozoa</taxon>
        <taxon>Nematoda</taxon>
        <taxon>Chromadorea</taxon>
        <taxon>Rhabditida</taxon>
        <taxon>Rhabditina</taxon>
        <taxon>Rhabditomorpha</taxon>
        <taxon>Rhabditoidea</taxon>
        <taxon>Rhabditidae</taxon>
        <taxon>Mesorhabditinae</taxon>
        <taxon>Mesorhabditis</taxon>
    </lineage>
</organism>
<evidence type="ECO:0000256" key="15">
    <source>
        <dbReference type="ARBA" id="ARBA00023303"/>
    </source>
</evidence>
<evidence type="ECO:0000256" key="13">
    <source>
        <dbReference type="ARBA" id="ARBA00023257"/>
    </source>
</evidence>
<dbReference type="InterPro" id="IPR006029">
    <property type="entry name" value="Neurotrans-gated_channel_TM"/>
</dbReference>
<accession>A0AA36G9X6</accession>
<evidence type="ECO:0000256" key="11">
    <source>
        <dbReference type="ARBA" id="ARBA00023170"/>
    </source>
</evidence>
<comment type="subcellular location">
    <subcellularLocation>
        <location evidence="16">Postsynaptic cell membrane</location>
        <topology evidence="16">Multi-pass membrane protein</topology>
    </subcellularLocation>
</comment>
<evidence type="ECO:0000256" key="9">
    <source>
        <dbReference type="ARBA" id="ARBA00023136"/>
    </source>
</evidence>
<dbReference type="AlphaFoldDB" id="A0AA36G9X6"/>
<comment type="similarity">
    <text evidence="1">Belongs to the ligand-gated ion channel (TC 1.A.9) family. Acetylcholine receptor (TC 1.A.9.1) subfamily.</text>
</comment>
<evidence type="ECO:0000256" key="8">
    <source>
        <dbReference type="ARBA" id="ARBA00023065"/>
    </source>
</evidence>
<feature type="transmembrane region" description="Helical" evidence="17">
    <location>
        <begin position="229"/>
        <end position="247"/>
    </location>
</feature>
<evidence type="ECO:0000313" key="20">
    <source>
        <dbReference type="EMBL" id="CAJ0580936.1"/>
    </source>
</evidence>
<proteinExistence type="inferred from homology"/>
<keyword evidence="21" id="KW-1185">Reference proteome</keyword>
<feature type="domain" description="Neurotransmitter-gated ion-channel ligand-binding" evidence="18">
    <location>
        <begin position="2"/>
        <end position="197"/>
    </location>
</feature>
<dbReference type="InterPro" id="IPR036734">
    <property type="entry name" value="Neur_chan_lig-bd_sf"/>
</dbReference>
<evidence type="ECO:0000256" key="3">
    <source>
        <dbReference type="ARBA" id="ARBA00022475"/>
    </source>
</evidence>
<dbReference type="Pfam" id="PF02932">
    <property type="entry name" value="Neur_chan_memb"/>
    <property type="match status" value="1"/>
</dbReference>
<keyword evidence="12" id="KW-0325">Glycoprotein</keyword>
<evidence type="ECO:0000313" key="21">
    <source>
        <dbReference type="Proteomes" id="UP001177023"/>
    </source>
</evidence>
<dbReference type="Pfam" id="PF02931">
    <property type="entry name" value="Neur_chan_LBD"/>
    <property type="match status" value="1"/>
</dbReference>
<keyword evidence="13" id="KW-0628">Postsynaptic cell membrane</keyword>
<feature type="non-terminal residue" evidence="20">
    <location>
        <position position="1"/>
    </location>
</feature>
<reference evidence="20" key="1">
    <citation type="submission" date="2023-06" db="EMBL/GenBank/DDBJ databases">
        <authorList>
            <person name="Delattre M."/>
        </authorList>
    </citation>
    <scope>NUCLEOTIDE SEQUENCE</scope>
    <source>
        <strain evidence="20">AF72</strain>
    </source>
</reference>
<keyword evidence="2 17" id="KW-0813">Transport</keyword>
<comment type="caution">
    <text evidence="20">The sequence shown here is derived from an EMBL/GenBank/DDBJ whole genome shotgun (WGS) entry which is preliminary data.</text>
</comment>
<dbReference type="EMBL" id="CATQJA010002662">
    <property type="protein sequence ID" value="CAJ0580936.1"/>
    <property type="molecule type" value="Genomic_DNA"/>
</dbReference>
<evidence type="ECO:0000256" key="17">
    <source>
        <dbReference type="RuleBase" id="RU000687"/>
    </source>
</evidence>
<feature type="transmembrane region" description="Helical" evidence="17">
    <location>
        <begin position="198"/>
        <end position="217"/>
    </location>
</feature>
<keyword evidence="15 17" id="KW-0407">Ion channel</keyword>
<dbReference type="CDD" id="cd18997">
    <property type="entry name" value="LGIC_ECD_nAChR"/>
    <property type="match status" value="1"/>
</dbReference>
<keyword evidence="5" id="KW-0732">Signal</keyword>
<dbReference type="CDD" id="cd19051">
    <property type="entry name" value="LGIC_TM_cation"/>
    <property type="match status" value="1"/>
</dbReference>
<dbReference type="PANTHER" id="PTHR18945">
    <property type="entry name" value="NEUROTRANSMITTER GATED ION CHANNEL"/>
    <property type="match status" value="1"/>
</dbReference>
<evidence type="ECO:0000256" key="7">
    <source>
        <dbReference type="ARBA" id="ARBA00023018"/>
    </source>
</evidence>
<dbReference type="InterPro" id="IPR018000">
    <property type="entry name" value="Neurotransmitter_ion_chnl_CS"/>
</dbReference>
<evidence type="ECO:0000256" key="16">
    <source>
        <dbReference type="ARBA" id="ARBA00034104"/>
    </source>
</evidence>
<dbReference type="PROSITE" id="PS00236">
    <property type="entry name" value="NEUROTR_ION_CHANNEL"/>
    <property type="match status" value="1"/>
</dbReference>
<evidence type="ECO:0000256" key="6">
    <source>
        <dbReference type="ARBA" id="ARBA00022989"/>
    </source>
</evidence>
<dbReference type="GO" id="GO:0004888">
    <property type="term" value="F:transmembrane signaling receptor activity"/>
    <property type="evidence" value="ECO:0007669"/>
    <property type="project" value="InterPro"/>
</dbReference>
<dbReference type="InterPro" id="IPR006202">
    <property type="entry name" value="Neur_chan_lig-bd"/>
</dbReference>
<dbReference type="InterPro" id="IPR036719">
    <property type="entry name" value="Neuro-gated_channel_TM_sf"/>
</dbReference>
<dbReference type="InterPro" id="IPR006201">
    <property type="entry name" value="Neur_channel"/>
</dbReference>
<dbReference type="Proteomes" id="UP001177023">
    <property type="component" value="Unassembled WGS sequence"/>
</dbReference>
<keyword evidence="9 17" id="KW-0472">Membrane</keyword>
<name>A0AA36G9X6_9BILA</name>
<dbReference type="GO" id="GO:0022848">
    <property type="term" value="F:acetylcholine-gated monoatomic cation-selective channel activity"/>
    <property type="evidence" value="ECO:0007669"/>
    <property type="project" value="InterPro"/>
</dbReference>
<evidence type="ECO:0000256" key="2">
    <source>
        <dbReference type="ARBA" id="ARBA00022448"/>
    </source>
</evidence>
<dbReference type="PRINTS" id="PR00254">
    <property type="entry name" value="NICOTINICR"/>
</dbReference>
<keyword evidence="8 17" id="KW-0406">Ion transport</keyword>
<evidence type="ECO:0000256" key="12">
    <source>
        <dbReference type="ARBA" id="ARBA00023180"/>
    </source>
</evidence>
<dbReference type="Gene3D" id="2.70.170.10">
    <property type="entry name" value="Neurotransmitter-gated ion-channel ligand-binding domain"/>
    <property type="match status" value="1"/>
</dbReference>
<evidence type="ECO:0000259" key="18">
    <source>
        <dbReference type="Pfam" id="PF02931"/>
    </source>
</evidence>
<sequence length="385" mass="44433">MERPVKNHSEALNVKMRTILQQLVDVDEKNQLVQLVLWVKLTWIDYKMKWDPNEYGGIKDVQLPPNTLWKPDILLFNSADEHFDALFPVNFVVDHEGRVLLAPPSIVKISCNVDLTHFPFDDQICYLKYGSWTYTGNKVDIDIDLEDLVAPHNMDLQYYVPNGEWDLLSTPARVDTKEFVGEKYIEVYFYVHLKRRTLYYGLNWIIPSLLISLSNVLGFALPPECGEKITVQITNLLSVLVFLGMVSNVTPPTSESIPVIVAFFTASLLILGLSVITTTLTITIHFRHPKTRPPMGPVMSLIFLEWLPWLLLMTRPGKKFVRPKQVQSCVDCVESKRMKVDLNGMRAYCIVHDSTTSHLEIAWMIQSHLPFLNILWTNARRWKRH</sequence>
<dbReference type="SUPFAM" id="SSF63712">
    <property type="entry name" value="Nicotinic receptor ligand binding domain-like"/>
    <property type="match status" value="1"/>
</dbReference>
<evidence type="ECO:0000256" key="10">
    <source>
        <dbReference type="ARBA" id="ARBA00023157"/>
    </source>
</evidence>
<protein>
    <submittedName>
        <fullName evidence="20">Uncharacterized protein</fullName>
    </submittedName>
</protein>
<dbReference type="InterPro" id="IPR038050">
    <property type="entry name" value="Neuro_actylchol_rec"/>
</dbReference>
<keyword evidence="14" id="KW-1071">Ligand-gated ion channel</keyword>
<feature type="transmembrane region" description="Helical" evidence="17">
    <location>
        <begin position="294"/>
        <end position="312"/>
    </location>
</feature>
<feature type="transmembrane region" description="Helical" evidence="17">
    <location>
        <begin position="259"/>
        <end position="282"/>
    </location>
</feature>
<dbReference type="InterPro" id="IPR002394">
    <property type="entry name" value="Nicotinic_acetylcholine_rcpt"/>
</dbReference>
<feature type="domain" description="Neurotransmitter-gated ion-channel transmembrane" evidence="19">
    <location>
        <begin position="205"/>
        <end position="328"/>
    </location>
</feature>
<evidence type="ECO:0000256" key="4">
    <source>
        <dbReference type="ARBA" id="ARBA00022692"/>
    </source>
</evidence>
<dbReference type="PRINTS" id="PR00252">
    <property type="entry name" value="NRIONCHANNEL"/>
</dbReference>
<keyword evidence="6 17" id="KW-1133">Transmembrane helix</keyword>
<dbReference type="GO" id="GO:0045211">
    <property type="term" value="C:postsynaptic membrane"/>
    <property type="evidence" value="ECO:0007669"/>
    <property type="project" value="UniProtKB-SubCell"/>
</dbReference>
<keyword evidence="10" id="KW-1015">Disulfide bond</keyword>
<evidence type="ECO:0000259" key="19">
    <source>
        <dbReference type="Pfam" id="PF02932"/>
    </source>
</evidence>
<gene>
    <name evidence="20" type="ORF">MSPICULIGERA_LOCUS19110</name>
</gene>